<comment type="caution">
    <text evidence="1">The sequence shown here is derived from an EMBL/GenBank/DDBJ whole genome shotgun (WGS) entry which is preliminary data.</text>
</comment>
<name>A0A5B7CRR7_PORTR</name>
<accession>A0A5B7CRR7</accession>
<evidence type="ECO:0000313" key="2">
    <source>
        <dbReference type="Proteomes" id="UP000324222"/>
    </source>
</evidence>
<keyword evidence="2" id="KW-1185">Reference proteome</keyword>
<sequence length="66" mass="7192">MGSGLARYQIRSLKLELTPDSRTLAGGDNPVVAPASHPSWRPWLGSVSAKSERHSGTAFMNLNWVE</sequence>
<reference evidence="1 2" key="1">
    <citation type="submission" date="2019-05" db="EMBL/GenBank/DDBJ databases">
        <title>Another draft genome of Portunus trituberculatus and its Hox gene families provides insights of decapod evolution.</title>
        <authorList>
            <person name="Jeong J.-H."/>
            <person name="Song I."/>
            <person name="Kim S."/>
            <person name="Choi T."/>
            <person name="Kim D."/>
            <person name="Ryu S."/>
            <person name="Kim W."/>
        </authorList>
    </citation>
    <scope>NUCLEOTIDE SEQUENCE [LARGE SCALE GENOMIC DNA]</scope>
    <source>
        <tissue evidence="1">Muscle</tissue>
    </source>
</reference>
<proteinExistence type="predicted"/>
<organism evidence="1 2">
    <name type="scientific">Portunus trituberculatus</name>
    <name type="common">Swimming crab</name>
    <name type="synonym">Neptunus trituberculatus</name>
    <dbReference type="NCBI Taxonomy" id="210409"/>
    <lineage>
        <taxon>Eukaryota</taxon>
        <taxon>Metazoa</taxon>
        <taxon>Ecdysozoa</taxon>
        <taxon>Arthropoda</taxon>
        <taxon>Crustacea</taxon>
        <taxon>Multicrustacea</taxon>
        <taxon>Malacostraca</taxon>
        <taxon>Eumalacostraca</taxon>
        <taxon>Eucarida</taxon>
        <taxon>Decapoda</taxon>
        <taxon>Pleocyemata</taxon>
        <taxon>Brachyura</taxon>
        <taxon>Eubrachyura</taxon>
        <taxon>Portunoidea</taxon>
        <taxon>Portunidae</taxon>
        <taxon>Portuninae</taxon>
        <taxon>Portunus</taxon>
    </lineage>
</organism>
<protein>
    <submittedName>
        <fullName evidence="1">Uncharacterized protein</fullName>
    </submittedName>
</protein>
<dbReference type="EMBL" id="VSRR010000159">
    <property type="protein sequence ID" value="MPC11364.1"/>
    <property type="molecule type" value="Genomic_DNA"/>
</dbReference>
<dbReference type="Proteomes" id="UP000324222">
    <property type="component" value="Unassembled WGS sequence"/>
</dbReference>
<evidence type="ECO:0000313" key="1">
    <source>
        <dbReference type="EMBL" id="MPC11364.1"/>
    </source>
</evidence>
<gene>
    <name evidence="1" type="ORF">E2C01_004026</name>
</gene>
<dbReference type="AlphaFoldDB" id="A0A5B7CRR7"/>